<dbReference type="InterPro" id="IPR017926">
    <property type="entry name" value="GATASE"/>
</dbReference>
<dbReference type="Gene3D" id="3.40.50.880">
    <property type="match status" value="1"/>
</dbReference>
<dbReference type="CDD" id="cd01741">
    <property type="entry name" value="GATase1_1"/>
    <property type="match status" value="1"/>
</dbReference>
<sequence length="180" mass="20358">MGNQRVLLLQHVQINPPGLVGEVLRQHQVPYDIVQVASEHLPDLTPYNAIVSFGGTQHVYEENESRYRYLREEELLLRHAVEQQIPILGICLGSQILAHAFGGNVHPQPPIEIGFLRVHLSEKGQHDPLFQGFQDYEQAFQWHEDIFDPPPGATVLASHSSGKHHVFKIGFPCLWFATSC</sequence>
<organism evidence="2 3">
    <name type="scientific">Dictyobacter kobayashii</name>
    <dbReference type="NCBI Taxonomy" id="2014872"/>
    <lineage>
        <taxon>Bacteria</taxon>
        <taxon>Bacillati</taxon>
        <taxon>Chloroflexota</taxon>
        <taxon>Ktedonobacteria</taxon>
        <taxon>Ktedonobacterales</taxon>
        <taxon>Dictyobacteraceae</taxon>
        <taxon>Dictyobacter</taxon>
    </lineage>
</organism>
<accession>A0A402AB34</accession>
<dbReference type="AlphaFoldDB" id="A0A402AB34"/>
<proteinExistence type="predicted"/>
<name>A0A402AB34_9CHLR</name>
<dbReference type="PROSITE" id="PS51273">
    <property type="entry name" value="GATASE_TYPE_1"/>
    <property type="match status" value="1"/>
</dbReference>
<evidence type="ECO:0000313" key="3">
    <source>
        <dbReference type="Proteomes" id="UP000287188"/>
    </source>
</evidence>
<reference evidence="3" key="1">
    <citation type="submission" date="2018-12" db="EMBL/GenBank/DDBJ databases">
        <title>Tengunoibacter tsumagoiensis gen. nov., sp. nov., Dictyobacter kobayashii sp. nov., D. alpinus sp. nov., and D. joshuensis sp. nov. and description of Dictyobacteraceae fam. nov. within the order Ktedonobacterales isolated from Tengu-no-mugimeshi.</title>
        <authorList>
            <person name="Wang C.M."/>
            <person name="Zheng Y."/>
            <person name="Sakai Y."/>
            <person name="Toyoda A."/>
            <person name="Minakuchi Y."/>
            <person name="Abe K."/>
            <person name="Yokota A."/>
            <person name="Yabe S."/>
        </authorList>
    </citation>
    <scope>NUCLEOTIDE SEQUENCE [LARGE SCALE GENOMIC DNA]</scope>
    <source>
        <strain evidence="3">Uno11</strain>
    </source>
</reference>
<dbReference type="RefSeq" id="WP_126548286.1">
    <property type="nucleotide sequence ID" value="NZ_BIFS01000001.1"/>
</dbReference>
<evidence type="ECO:0000259" key="1">
    <source>
        <dbReference type="Pfam" id="PF00117"/>
    </source>
</evidence>
<comment type="caution">
    <text evidence="2">The sequence shown here is derived from an EMBL/GenBank/DDBJ whole genome shotgun (WGS) entry which is preliminary data.</text>
</comment>
<evidence type="ECO:0000313" key="2">
    <source>
        <dbReference type="EMBL" id="GCE16383.1"/>
    </source>
</evidence>
<dbReference type="EMBL" id="BIFS01000001">
    <property type="protein sequence ID" value="GCE16383.1"/>
    <property type="molecule type" value="Genomic_DNA"/>
</dbReference>
<dbReference type="PANTHER" id="PTHR42695">
    <property type="entry name" value="GLUTAMINE AMIDOTRANSFERASE YLR126C-RELATED"/>
    <property type="match status" value="1"/>
</dbReference>
<dbReference type="GO" id="GO:0005829">
    <property type="term" value="C:cytosol"/>
    <property type="evidence" value="ECO:0007669"/>
    <property type="project" value="TreeGrafter"/>
</dbReference>
<keyword evidence="3" id="KW-1185">Reference proteome</keyword>
<protein>
    <recommendedName>
        <fullName evidence="1">Glutamine amidotransferase domain-containing protein</fullName>
    </recommendedName>
</protein>
<dbReference type="InterPro" id="IPR029062">
    <property type="entry name" value="Class_I_gatase-like"/>
</dbReference>
<dbReference type="PANTHER" id="PTHR42695:SF5">
    <property type="entry name" value="GLUTAMINE AMIDOTRANSFERASE YLR126C-RELATED"/>
    <property type="match status" value="1"/>
</dbReference>
<dbReference type="OrthoDB" id="9813383at2"/>
<dbReference type="Pfam" id="PF00117">
    <property type="entry name" value="GATase"/>
    <property type="match status" value="1"/>
</dbReference>
<gene>
    <name evidence="2" type="ORF">KDK_01830</name>
</gene>
<dbReference type="Proteomes" id="UP000287188">
    <property type="component" value="Unassembled WGS sequence"/>
</dbReference>
<feature type="domain" description="Glutamine amidotransferase" evidence="1">
    <location>
        <begin position="24"/>
        <end position="163"/>
    </location>
</feature>
<dbReference type="SUPFAM" id="SSF52317">
    <property type="entry name" value="Class I glutamine amidotransferase-like"/>
    <property type="match status" value="1"/>
</dbReference>
<dbReference type="InterPro" id="IPR044992">
    <property type="entry name" value="ChyE-like"/>
</dbReference>